<evidence type="ECO:0000313" key="4">
    <source>
        <dbReference type="EMBL" id="KIZ04047.1"/>
    </source>
</evidence>
<dbReference type="PANTHER" id="PTHR45778:SF7">
    <property type="entry name" value="PURPLE ACID PHOSPHATASE"/>
    <property type="match status" value="1"/>
</dbReference>
<dbReference type="SUPFAM" id="SSF56300">
    <property type="entry name" value="Metallo-dependent phosphatases"/>
    <property type="match status" value="1"/>
</dbReference>
<dbReference type="KEGG" id="mng:MNEG_3909"/>
<gene>
    <name evidence="4" type="ORF">MNEG_3909</name>
</gene>
<sequence length="411" mass="43406">MCSDPAASNPFAHYLHRAVITGLVPGGRYRYLLPGSDVARPFRAQPAPGGKFKFVAFGDMGDGEHAAAKSPGAPLTLSALQQEQPWLELAVHVGDISYAKGNPDMWDSFMAGIEPLASRVPYMVVTGNHEYGYEGGAASDPSGCKPYAPGWGNYGPDSGGECGVMLARHFMMPGLRGDNPPFWYGFEYGGVHFTAISTEHDLAPGSPQHAWLDAELAKVDRCRTPWLVLLLHRPMYVVYPHKSNREVGDHIRASIEPLLRRHLVDAAISGHVHSYYRTCPAYDGDCTTGGSDGGPAAGTNIAANPGMPGRSGGGGGGDGGHGTVHIIVGSAGHELSALEEGQEGWLVAARQAWGYSRFTVESDARMTVEFVASESGLVLDSFELAASDARLRGACPTAAAPHAQRAGAPAS</sequence>
<keyword evidence="5" id="KW-1185">Reference proteome</keyword>
<dbReference type="InterPro" id="IPR041792">
    <property type="entry name" value="MPP_PAP"/>
</dbReference>
<evidence type="ECO:0000256" key="1">
    <source>
        <dbReference type="ARBA" id="ARBA00023180"/>
    </source>
</evidence>
<dbReference type="CDD" id="cd00839">
    <property type="entry name" value="MPP_PAPs"/>
    <property type="match status" value="1"/>
</dbReference>
<dbReference type="Pfam" id="PF14008">
    <property type="entry name" value="Metallophos_C"/>
    <property type="match status" value="1"/>
</dbReference>
<evidence type="ECO:0000313" key="5">
    <source>
        <dbReference type="Proteomes" id="UP000054498"/>
    </source>
</evidence>
<evidence type="ECO:0008006" key="6">
    <source>
        <dbReference type="Google" id="ProtNLM"/>
    </source>
</evidence>
<dbReference type="GeneID" id="25736787"/>
<dbReference type="EMBL" id="KK100735">
    <property type="protein sequence ID" value="KIZ04047.1"/>
    <property type="molecule type" value="Genomic_DNA"/>
</dbReference>
<proteinExistence type="predicted"/>
<dbReference type="STRING" id="145388.A0A0D2MU53"/>
<keyword evidence="1" id="KW-0325">Glycoprotein</keyword>
<dbReference type="PANTHER" id="PTHR45778">
    <property type="entry name" value="PURPLE ACID PHOSPHATASE-RELATED"/>
    <property type="match status" value="1"/>
</dbReference>
<dbReference type="OrthoDB" id="45007at2759"/>
<organism evidence="4 5">
    <name type="scientific">Monoraphidium neglectum</name>
    <dbReference type="NCBI Taxonomy" id="145388"/>
    <lineage>
        <taxon>Eukaryota</taxon>
        <taxon>Viridiplantae</taxon>
        <taxon>Chlorophyta</taxon>
        <taxon>core chlorophytes</taxon>
        <taxon>Chlorophyceae</taxon>
        <taxon>CS clade</taxon>
        <taxon>Sphaeropleales</taxon>
        <taxon>Selenastraceae</taxon>
        <taxon>Monoraphidium</taxon>
    </lineage>
</organism>
<dbReference type="AlphaFoldDB" id="A0A0D2MU53"/>
<dbReference type="InterPro" id="IPR029052">
    <property type="entry name" value="Metallo-depent_PP-like"/>
</dbReference>
<protein>
    <recommendedName>
        <fullName evidence="6">Acid phosphatase</fullName>
    </recommendedName>
</protein>
<evidence type="ECO:0000259" key="2">
    <source>
        <dbReference type="Pfam" id="PF00149"/>
    </source>
</evidence>
<evidence type="ECO:0000259" key="3">
    <source>
        <dbReference type="Pfam" id="PF14008"/>
    </source>
</evidence>
<dbReference type="InterPro" id="IPR025733">
    <property type="entry name" value="PAPs_C"/>
</dbReference>
<dbReference type="RefSeq" id="XP_013903066.1">
    <property type="nucleotide sequence ID" value="XM_014047612.1"/>
</dbReference>
<dbReference type="InterPro" id="IPR004843">
    <property type="entry name" value="Calcineurin-like_PHP"/>
</dbReference>
<accession>A0A0D2MU53</accession>
<reference evidence="4 5" key="1">
    <citation type="journal article" date="2013" name="BMC Genomics">
        <title>Reconstruction of the lipid metabolism for the microalga Monoraphidium neglectum from its genome sequence reveals characteristics suitable for biofuel production.</title>
        <authorList>
            <person name="Bogen C."/>
            <person name="Al-Dilaimi A."/>
            <person name="Albersmeier A."/>
            <person name="Wichmann J."/>
            <person name="Grundmann M."/>
            <person name="Rupp O."/>
            <person name="Lauersen K.J."/>
            <person name="Blifernez-Klassen O."/>
            <person name="Kalinowski J."/>
            <person name="Goesmann A."/>
            <person name="Mussgnug J.H."/>
            <person name="Kruse O."/>
        </authorList>
    </citation>
    <scope>NUCLEOTIDE SEQUENCE [LARGE SCALE GENOMIC DNA]</scope>
    <source>
        <strain evidence="4 5">SAG 48.87</strain>
    </source>
</reference>
<feature type="domain" description="Calcineurin-like phosphoesterase" evidence="2">
    <location>
        <begin position="53"/>
        <end position="275"/>
    </location>
</feature>
<dbReference type="Gene3D" id="3.60.21.10">
    <property type="match status" value="1"/>
</dbReference>
<dbReference type="Proteomes" id="UP000054498">
    <property type="component" value="Unassembled WGS sequence"/>
</dbReference>
<name>A0A0D2MU53_9CHLO</name>
<feature type="domain" description="Purple acid phosphatase C-terminal" evidence="3">
    <location>
        <begin position="322"/>
        <end position="381"/>
    </location>
</feature>
<dbReference type="GO" id="GO:0016787">
    <property type="term" value="F:hydrolase activity"/>
    <property type="evidence" value="ECO:0007669"/>
    <property type="project" value="InterPro"/>
</dbReference>
<dbReference type="Pfam" id="PF00149">
    <property type="entry name" value="Metallophos"/>
    <property type="match status" value="1"/>
</dbReference>